<keyword evidence="1" id="KW-0812">Transmembrane</keyword>
<evidence type="ECO:0008006" key="4">
    <source>
        <dbReference type="Google" id="ProtNLM"/>
    </source>
</evidence>
<evidence type="ECO:0000313" key="3">
    <source>
        <dbReference type="Proteomes" id="UP001596383"/>
    </source>
</evidence>
<organism evidence="2 3">
    <name type="scientific">Natrinema soli</name>
    <dbReference type="NCBI Taxonomy" id="1930624"/>
    <lineage>
        <taxon>Archaea</taxon>
        <taxon>Methanobacteriati</taxon>
        <taxon>Methanobacteriota</taxon>
        <taxon>Stenosarchaea group</taxon>
        <taxon>Halobacteria</taxon>
        <taxon>Halobacteriales</taxon>
        <taxon>Natrialbaceae</taxon>
        <taxon>Natrinema</taxon>
    </lineage>
</organism>
<comment type="caution">
    <text evidence="2">The sequence shown here is derived from an EMBL/GenBank/DDBJ whole genome shotgun (WGS) entry which is preliminary data.</text>
</comment>
<keyword evidence="1" id="KW-0472">Membrane</keyword>
<keyword evidence="3" id="KW-1185">Reference proteome</keyword>
<evidence type="ECO:0000313" key="2">
    <source>
        <dbReference type="EMBL" id="MFC6767582.1"/>
    </source>
</evidence>
<accession>A0ABD5SRC0</accession>
<evidence type="ECO:0000256" key="1">
    <source>
        <dbReference type="SAM" id="Phobius"/>
    </source>
</evidence>
<keyword evidence="1" id="KW-1133">Transmembrane helix</keyword>
<feature type="transmembrane region" description="Helical" evidence="1">
    <location>
        <begin position="12"/>
        <end position="35"/>
    </location>
</feature>
<name>A0ABD5SRC0_9EURY</name>
<dbReference type="EMBL" id="JBHSWV010000397">
    <property type="protein sequence ID" value="MFC6767582.1"/>
    <property type="molecule type" value="Genomic_DNA"/>
</dbReference>
<gene>
    <name evidence="2" type="ORF">ACFQE6_22100</name>
</gene>
<proteinExistence type="predicted"/>
<dbReference type="RefSeq" id="WP_273740449.1">
    <property type="nucleotide sequence ID" value="NZ_JAQIVI010000397.1"/>
</dbReference>
<dbReference type="AlphaFoldDB" id="A0ABD5SRC0"/>
<dbReference type="Proteomes" id="UP001596383">
    <property type="component" value="Unassembled WGS sequence"/>
</dbReference>
<reference evidence="2 3" key="1">
    <citation type="journal article" date="2019" name="Int. J. Syst. Evol. Microbiol.">
        <title>The Global Catalogue of Microorganisms (GCM) 10K type strain sequencing project: providing services to taxonomists for standard genome sequencing and annotation.</title>
        <authorList>
            <consortium name="The Broad Institute Genomics Platform"/>
            <consortium name="The Broad Institute Genome Sequencing Center for Infectious Disease"/>
            <person name="Wu L."/>
            <person name="Ma J."/>
        </authorList>
    </citation>
    <scope>NUCLEOTIDE SEQUENCE [LARGE SCALE GENOMIC DNA]</scope>
    <source>
        <strain evidence="2 3">LMG 29247</strain>
    </source>
</reference>
<protein>
    <recommendedName>
        <fullName evidence="4">Flagellin</fullName>
    </recommendedName>
</protein>
<sequence>MVADERSRGQVILIGAITLAFIILGIVVVFNGVLYTETLSSGPSSQSATDATVTELEIEQGVACVLERGDKDLTGNITAFNTAYRNATAESTATAVNISVDDADPDLSSTNITITYDSNGLSYEQERMIEADDCLTEGP</sequence>